<dbReference type="EMBL" id="CAJZBQ010000013">
    <property type="protein sequence ID" value="CAG9315478.1"/>
    <property type="molecule type" value="Genomic_DNA"/>
</dbReference>
<proteinExistence type="predicted"/>
<gene>
    <name evidence="1" type="ORF">BSTOLATCC_MIC13246</name>
</gene>
<dbReference type="AlphaFoldDB" id="A0AAU9IPS1"/>
<sequence>MIACFSVLFALVVAEEWIYGLLLLANSRRLLQKLTFYLSPFQKIWIPFVRFPFEPTRAFAQSNEFLSLTILGSN</sequence>
<accession>A0AAU9IPS1</accession>
<evidence type="ECO:0000313" key="1">
    <source>
        <dbReference type="EMBL" id="CAG9315478.1"/>
    </source>
</evidence>
<comment type="caution">
    <text evidence="1">The sequence shown here is derived from an EMBL/GenBank/DDBJ whole genome shotgun (WGS) entry which is preliminary data.</text>
</comment>
<organism evidence="1 2">
    <name type="scientific">Blepharisma stoltei</name>
    <dbReference type="NCBI Taxonomy" id="1481888"/>
    <lineage>
        <taxon>Eukaryota</taxon>
        <taxon>Sar</taxon>
        <taxon>Alveolata</taxon>
        <taxon>Ciliophora</taxon>
        <taxon>Postciliodesmatophora</taxon>
        <taxon>Heterotrichea</taxon>
        <taxon>Heterotrichida</taxon>
        <taxon>Blepharismidae</taxon>
        <taxon>Blepharisma</taxon>
    </lineage>
</organism>
<name>A0AAU9IPS1_9CILI</name>
<evidence type="ECO:0008006" key="3">
    <source>
        <dbReference type="Google" id="ProtNLM"/>
    </source>
</evidence>
<dbReference type="Proteomes" id="UP001162131">
    <property type="component" value="Unassembled WGS sequence"/>
</dbReference>
<protein>
    <recommendedName>
        <fullName evidence="3">Maturase K</fullName>
    </recommendedName>
</protein>
<reference evidence="1" key="1">
    <citation type="submission" date="2021-09" db="EMBL/GenBank/DDBJ databases">
        <authorList>
            <consortium name="AG Swart"/>
            <person name="Singh M."/>
            <person name="Singh A."/>
            <person name="Seah K."/>
            <person name="Emmerich C."/>
        </authorList>
    </citation>
    <scope>NUCLEOTIDE SEQUENCE</scope>
    <source>
        <strain evidence="1">ATCC30299</strain>
    </source>
</reference>
<evidence type="ECO:0000313" key="2">
    <source>
        <dbReference type="Proteomes" id="UP001162131"/>
    </source>
</evidence>
<keyword evidence="2" id="KW-1185">Reference proteome</keyword>